<evidence type="ECO:0000259" key="4">
    <source>
        <dbReference type="Pfam" id="PF00291"/>
    </source>
</evidence>
<sequence>MQMNPRLTGLRCIRCATLWPAGDYPEGCPACLAAGHPATLECQYDAGVDAPARDDAMPLPVLSAVTLGEGGTPCLSAPELAREEGVGALWLKCESANPTGSHKDRMSAQLVSRARLAGATRVAAASSGNAGVSLAAYCAAAGLQSDIAITRNCPPLQREAMERFGARLRTFEDSLGRWPYVADLCRNHGAFAGTNYLNPPVGTHPYGVEGYKPIAQEILDDCGLPTDIVVPTARGDLLWGIFLGWQHLLQTGRIARLPRLHAVEPYARLSRALETGDARGQWESATQQYSIAGGTCTLQALEALSRSGGMPVETSDAQAAEARQRLERMGLGAELSSAAALAAIARLRRAGKLDAESNVVLLLTSDGRRG</sequence>
<dbReference type="OrthoDB" id="9778118at2"/>
<dbReference type="GO" id="GO:0004794">
    <property type="term" value="F:threonine deaminase activity"/>
    <property type="evidence" value="ECO:0007669"/>
    <property type="project" value="TreeGrafter"/>
</dbReference>
<gene>
    <name evidence="5" type="ORF">CLM73_06565</name>
</gene>
<dbReference type="PANTHER" id="PTHR48078">
    <property type="entry name" value="THREONINE DEHYDRATASE, MITOCHONDRIAL-RELATED"/>
    <property type="match status" value="1"/>
</dbReference>
<dbReference type="GO" id="GO:0003941">
    <property type="term" value="F:L-serine ammonia-lyase activity"/>
    <property type="evidence" value="ECO:0007669"/>
    <property type="project" value="TreeGrafter"/>
</dbReference>
<name>A0A2S0I457_9BURK</name>
<dbReference type="GO" id="GO:0006565">
    <property type="term" value="P:L-serine catabolic process"/>
    <property type="evidence" value="ECO:0007669"/>
    <property type="project" value="TreeGrafter"/>
</dbReference>
<dbReference type="PANTHER" id="PTHR48078:SF6">
    <property type="entry name" value="L-THREONINE DEHYDRATASE CATABOLIC TDCB"/>
    <property type="match status" value="1"/>
</dbReference>
<feature type="domain" description="Tryptophan synthase beta chain-like PALP" evidence="4">
    <location>
        <begin position="65"/>
        <end position="364"/>
    </location>
</feature>
<keyword evidence="3" id="KW-0456">Lyase</keyword>
<comment type="cofactor">
    <cofactor evidence="1">
        <name>pyridoxal 5'-phosphate</name>
        <dbReference type="ChEBI" id="CHEBI:597326"/>
    </cofactor>
</comment>
<dbReference type="EMBL" id="CP023270">
    <property type="protein sequence ID" value="AVJ26809.1"/>
    <property type="molecule type" value="Genomic_DNA"/>
</dbReference>
<evidence type="ECO:0000313" key="6">
    <source>
        <dbReference type="Proteomes" id="UP000239477"/>
    </source>
</evidence>
<organism evidence="5 6">
    <name type="scientific">Achromobacter spanius</name>
    <dbReference type="NCBI Taxonomy" id="217203"/>
    <lineage>
        <taxon>Bacteria</taxon>
        <taxon>Pseudomonadati</taxon>
        <taxon>Pseudomonadota</taxon>
        <taxon>Betaproteobacteria</taxon>
        <taxon>Burkholderiales</taxon>
        <taxon>Alcaligenaceae</taxon>
        <taxon>Achromobacter</taxon>
    </lineage>
</organism>
<accession>A0A2S0I457</accession>
<dbReference type="RefSeq" id="WP_105237804.1">
    <property type="nucleotide sequence ID" value="NZ_CP023270.1"/>
</dbReference>
<dbReference type="Gene3D" id="3.40.50.1100">
    <property type="match status" value="2"/>
</dbReference>
<dbReference type="Proteomes" id="UP000239477">
    <property type="component" value="Chromosome"/>
</dbReference>
<dbReference type="Pfam" id="PF00291">
    <property type="entry name" value="PALP"/>
    <property type="match status" value="1"/>
</dbReference>
<dbReference type="InterPro" id="IPR050147">
    <property type="entry name" value="Ser/Thr_Dehydratase"/>
</dbReference>
<evidence type="ECO:0000256" key="3">
    <source>
        <dbReference type="ARBA" id="ARBA00023239"/>
    </source>
</evidence>
<evidence type="ECO:0000313" key="5">
    <source>
        <dbReference type="EMBL" id="AVJ26809.1"/>
    </source>
</evidence>
<proteinExistence type="predicted"/>
<evidence type="ECO:0000256" key="2">
    <source>
        <dbReference type="ARBA" id="ARBA00022898"/>
    </source>
</evidence>
<protein>
    <submittedName>
        <fullName evidence="5">Threonine synthase</fullName>
    </submittedName>
</protein>
<dbReference type="GO" id="GO:0009097">
    <property type="term" value="P:isoleucine biosynthetic process"/>
    <property type="evidence" value="ECO:0007669"/>
    <property type="project" value="TreeGrafter"/>
</dbReference>
<keyword evidence="2" id="KW-0663">Pyridoxal phosphate</keyword>
<dbReference type="InterPro" id="IPR001926">
    <property type="entry name" value="TrpB-like_PALP"/>
</dbReference>
<dbReference type="SUPFAM" id="SSF53686">
    <property type="entry name" value="Tryptophan synthase beta subunit-like PLP-dependent enzymes"/>
    <property type="match status" value="1"/>
</dbReference>
<dbReference type="InterPro" id="IPR036052">
    <property type="entry name" value="TrpB-like_PALP_sf"/>
</dbReference>
<dbReference type="AlphaFoldDB" id="A0A2S0I457"/>
<dbReference type="GO" id="GO:0006567">
    <property type="term" value="P:L-threonine catabolic process"/>
    <property type="evidence" value="ECO:0007669"/>
    <property type="project" value="TreeGrafter"/>
</dbReference>
<evidence type="ECO:0000256" key="1">
    <source>
        <dbReference type="ARBA" id="ARBA00001933"/>
    </source>
</evidence>
<keyword evidence="6" id="KW-1185">Reference proteome</keyword>
<reference evidence="5 6" key="1">
    <citation type="submission" date="2017-09" db="EMBL/GenBank/DDBJ databases">
        <title>Genomic, metabolic, and phenotypic characteristics of bacterial isolates from the natural microbiome of the model nematode Caenorhabditis elegans.</title>
        <authorList>
            <person name="Zimmermann J."/>
            <person name="Obeng N."/>
            <person name="Yang W."/>
            <person name="Obeng O."/>
            <person name="Kissoyan K."/>
            <person name="Pees B."/>
            <person name="Dirksen P."/>
            <person name="Hoppner M."/>
            <person name="Franke A."/>
            <person name="Rosenstiel P."/>
            <person name="Leippe M."/>
            <person name="Dierking K."/>
            <person name="Kaleta C."/>
            <person name="Schulenburg H."/>
        </authorList>
    </citation>
    <scope>NUCLEOTIDE SEQUENCE [LARGE SCALE GENOMIC DNA]</scope>
    <source>
        <strain evidence="5 6">MYb73</strain>
    </source>
</reference>